<dbReference type="EMBL" id="LQYW01000034">
    <property type="protein sequence ID" value="KYD31545.1"/>
    <property type="molecule type" value="Genomic_DNA"/>
</dbReference>
<dbReference type="AlphaFoldDB" id="A0A150N4B9"/>
<dbReference type="RefSeq" id="WP_062677698.1">
    <property type="nucleotide sequence ID" value="NZ_CP133588.1"/>
</dbReference>
<organism evidence="1 2">
    <name type="scientific">Parageobacillus toebii</name>
    <dbReference type="NCBI Taxonomy" id="153151"/>
    <lineage>
        <taxon>Bacteria</taxon>
        <taxon>Bacillati</taxon>
        <taxon>Bacillota</taxon>
        <taxon>Bacilli</taxon>
        <taxon>Bacillales</taxon>
        <taxon>Anoxybacillaceae</taxon>
        <taxon>Parageobacillus</taxon>
    </lineage>
</organism>
<evidence type="ECO:0000313" key="1">
    <source>
        <dbReference type="EMBL" id="KYD31545.1"/>
    </source>
</evidence>
<proteinExistence type="predicted"/>
<sequence>MVMKKRFVVEEHETIDQCLERIKAEGYRPIRRMERPIFREVKKNGETVIEPCGRIIEFEAVLNE</sequence>
<reference evidence="1 2" key="1">
    <citation type="submission" date="2016-01" db="EMBL/GenBank/DDBJ databases">
        <title>Draft Genome Sequences of Seven Thermophilic Sporeformers Isolated from Foods.</title>
        <authorList>
            <person name="Berendsen E.M."/>
            <person name="Wells-Bennik M.H."/>
            <person name="Krawcyk A.O."/>
            <person name="De Jong A."/>
            <person name="Holsappel S."/>
            <person name="Eijlander R.T."/>
            <person name="Kuipers O.P."/>
        </authorList>
    </citation>
    <scope>NUCLEOTIDE SEQUENCE [LARGE SCALE GENOMIC DNA]</scope>
    <source>
        <strain evidence="1 2">B4110</strain>
    </source>
</reference>
<dbReference type="Pfam" id="PF14044">
    <property type="entry name" value="NETI"/>
    <property type="match status" value="1"/>
</dbReference>
<dbReference type="Proteomes" id="UP000075324">
    <property type="component" value="Unassembled WGS sequence"/>
</dbReference>
<dbReference type="PATRIC" id="fig|153151.4.peg.2250"/>
<accession>A0A150N4B9</accession>
<comment type="caution">
    <text evidence="1">The sequence shown here is derived from an EMBL/GenBank/DDBJ whole genome shotgun (WGS) entry which is preliminary data.</text>
</comment>
<protein>
    <recommendedName>
        <fullName evidence="3">NETI motif-containing protein</fullName>
    </recommendedName>
</protein>
<evidence type="ECO:0008006" key="3">
    <source>
        <dbReference type="Google" id="ProtNLM"/>
    </source>
</evidence>
<name>A0A150N4B9_9BACL</name>
<dbReference type="InterPro" id="IPR025930">
    <property type="entry name" value="NETI"/>
</dbReference>
<evidence type="ECO:0000313" key="2">
    <source>
        <dbReference type="Proteomes" id="UP000075324"/>
    </source>
</evidence>
<gene>
    <name evidence="1" type="ORF">B4110_1961</name>
</gene>